<proteinExistence type="predicted"/>
<protein>
    <submittedName>
        <fullName evidence="5">Helix-turn-helix domain-containing protein</fullName>
    </submittedName>
</protein>
<dbReference type="Gene3D" id="1.10.260.40">
    <property type="entry name" value="lambda repressor-like DNA-binding domains"/>
    <property type="match status" value="1"/>
</dbReference>
<dbReference type="EMBL" id="JBHLUK010000024">
    <property type="protein sequence ID" value="MFC0423267.1"/>
    <property type="molecule type" value="Genomic_DNA"/>
</dbReference>
<dbReference type="PANTHER" id="PTHR36511:SF3">
    <property type="entry name" value="ANTITOXIN HIGA-2"/>
    <property type="match status" value="1"/>
</dbReference>
<keyword evidence="1" id="KW-0805">Transcription regulation</keyword>
<reference evidence="5 6" key="1">
    <citation type="submission" date="2024-09" db="EMBL/GenBank/DDBJ databases">
        <authorList>
            <person name="Sun Q."/>
            <person name="Mori K."/>
        </authorList>
    </citation>
    <scope>NUCLEOTIDE SEQUENCE [LARGE SCALE GENOMIC DNA]</scope>
    <source>
        <strain evidence="5 6">TBRC 4575</strain>
    </source>
</reference>
<dbReference type="Pfam" id="PF01381">
    <property type="entry name" value="HTH_3"/>
    <property type="match status" value="1"/>
</dbReference>
<sequence>MAEEKSSLEIGIEQMSRAIFDGDYSQVVVHDVTIIPPMQFSPADITTLRSELNLTQWRLATVMNVSLRTVRNWESGRSHPSRVANRLLEAIKKEPSIVEHLWGMKSERVYK</sequence>
<evidence type="ECO:0000259" key="4">
    <source>
        <dbReference type="PROSITE" id="PS50943"/>
    </source>
</evidence>
<dbReference type="PANTHER" id="PTHR36511">
    <property type="entry name" value="MERR FAMILY BACTERIAL REGULATORY PROTEIN"/>
    <property type="match status" value="1"/>
</dbReference>
<organism evidence="5 6">
    <name type="scientific">Lactiplantibacillus plajomi</name>
    <dbReference type="NCBI Taxonomy" id="1457217"/>
    <lineage>
        <taxon>Bacteria</taxon>
        <taxon>Bacillati</taxon>
        <taxon>Bacillota</taxon>
        <taxon>Bacilli</taxon>
        <taxon>Lactobacillales</taxon>
        <taxon>Lactobacillaceae</taxon>
        <taxon>Lactiplantibacillus</taxon>
    </lineage>
</organism>
<evidence type="ECO:0000256" key="1">
    <source>
        <dbReference type="ARBA" id="ARBA00023015"/>
    </source>
</evidence>
<dbReference type="Proteomes" id="UP001589855">
    <property type="component" value="Unassembled WGS sequence"/>
</dbReference>
<dbReference type="SUPFAM" id="SSF47413">
    <property type="entry name" value="lambda repressor-like DNA-binding domains"/>
    <property type="match status" value="1"/>
</dbReference>
<evidence type="ECO:0000256" key="2">
    <source>
        <dbReference type="ARBA" id="ARBA00023125"/>
    </source>
</evidence>
<name>A0ABV6K2F3_9LACO</name>
<evidence type="ECO:0000313" key="6">
    <source>
        <dbReference type="Proteomes" id="UP001589855"/>
    </source>
</evidence>
<dbReference type="InterPro" id="IPR010982">
    <property type="entry name" value="Lambda_DNA-bd_dom_sf"/>
</dbReference>
<evidence type="ECO:0000313" key="5">
    <source>
        <dbReference type="EMBL" id="MFC0423267.1"/>
    </source>
</evidence>
<feature type="domain" description="HTH cro/C1-type" evidence="4">
    <location>
        <begin position="45"/>
        <end position="98"/>
    </location>
</feature>
<comment type="caution">
    <text evidence="5">The sequence shown here is derived from an EMBL/GenBank/DDBJ whole genome shotgun (WGS) entry which is preliminary data.</text>
</comment>
<dbReference type="RefSeq" id="WP_137644645.1">
    <property type="nucleotide sequence ID" value="NZ_BAABRM010000007.1"/>
</dbReference>
<evidence type="ECO:0000256" key="3">
    <source>
        <dbReference type="ARBA" id="ARBA00023163"/>
    </source>
</evidence>
<keyword evidence="2" id="KW-0238">DNA-binding</keyword>
<gene>
    <name evidence="5" type="ORF">ACFFGS_03895</name>
</gene>
<dbReference type="InterPro" id="IPR001387">
    <property type="entry name" value="Cro/C1-type_HTH"/>
</dbReference>
<accession>A0ABV6K2F3</accession>
<dbReference type="CDD" id="cd00093">
    <property type="entry name" value="HTH_XRE"/>
    <property type="match status" value="1"/>
</dbReference>
<keyword evidence="3" id="KW-0804">Transcription</keyword>
<dbReference type="InterPro" id="IPR052359">
    <property type="entry name" value="HTH-type_reg/antitoxin"/>
</dbReference>
<dbReference type="PROSITE" id="PS50943">
    <property type="entry name" value="HTH_CROC1"/>
    <property type="match status" value="1"/>
</dbReference>
<keyword evidence="6" id="KW-1185">Reference proteome</keyword>